<evidence type="ECO:0000313" key="5">
    <source>
        <dbReference type="Proteomes" id="UP000220158"/>
    </source>
</evidence>
<feature type="transmembrane region" description="Helical" evidence="2">
    <location>
        <begin position="885"/>
        <end position="906"/>
    </location>
</feature>
<feature type="domain" description="NAA35-like N-terminal" evidence="3">
    <location>
        <begin position="26"/>
        <end position="114"/>
    </location>
</feature>
<evidence type="ECO:0000256" key="1">
    <source>
        <dbReference type="SAM" id="MobiDB-lite"/>
    </source>
</evidence>
<dbReference type="KEGG" id="prel:PRELSG_0708800"/>
<dbReference type="RefSeq" id="XP_028532331.1">
    <property type="nucleotide sequence ID" value="XM_028675775.1"/>
</dbReference>
<protein>
    <recommendedName>
        <fullName evidence="3">NAA35-like N-terminal domain-containing protein</fullName>
    </recommendedName>
</protein>
<feature type="transmembrane region" description="Helical" evidence="2">
    <location>
        <begin position="545"/>
        <end position="562"/>
    </location>
</feature>
<accession>A0A1J1H325</accession>
<dbReference type="GO" id="GO:0031417">
    <property type="term" value="C:NatC complex"/>
    <property type="evidence" value="ECO:0007669"/>
    <property type="project" value="InterPro"/>
</dbReference>
<dbReference type="InterPro" id="IPR007244">
    <property type="entry name" value="Naa35_N"/>
</dbReference>
<keyword evidence="2" id="KW-0812">Transmembrane</keyword>
<keyword evidence="2" id="KW-0472">Membrane</keyword>
<dbReference type="Pfam" id="PF04112">
    <property type="entry name" value="Mak10"/>
    <property type="match status" value="1"/>
</dbReference>
<feature type="transmembrane region" description="Helical" evidence="2">
    <location>
        <begin position="791"/>
        <end position="809"/>
    </location>
</feature>
<feature type="compositionally biased region" description="Basic and acidic residues" evidence="1">
    <location>
        <begin position="691"/>
        <end position="712"/>
    </location>
</feature>
<keyword evidence="5" id="KW-1185">Reference proteome</keyword>
<feature type="transmembrane region" description="Helical" evidence="2">
    <location>
        <begin position="190"/>
        <end position="212"/>
    </location>
</feature>
<gene>
    <name evidence="4" type="ORF">PRELSG_0708800</name>
</gene>
<dbReference type="Proteomes" id="UP000220158">
    <property type="component" value="Chromosome 7"/>
</dbReference>
<dbReference type="EMBL" id="LN835302">
    <property type="protein sequence ID" value="CRG99324.1"/>
    <property type="molecule type" value="Genomic_DNA"/>
</dbReference>
<feature type="compositionally biased region" description="Low complexity" evidence="1">
    <location>
        <begin position="713"/>
        <end position="727"/>
    </location>
</feature>
<dbReference type="OMA" id="DFLMIYF"/>
<proteinExistence type="predicted"/>
<feature type="transmembrane region" description="Helical" evidence="2">
    <location>
        <begin position="821"/>
        <end position="840"/>
    </location>
</feature>
<feature type="transmembrane region" description="Helical" evidence="2">
    <location>
        <begin position="749"/>
        <end position="771"/>
    </location>
</feature>
<organism evidence="4 5">
    <name type="scientific">Plasmodium relictum</name>
    <dbReference type="NCBI Taxonomy" id="85471"/>
    <lineage>
        <taxon>Eukaryota</taxon>
        <taxon>Sar</taxon>
        <taxon>Alveolata</taxon>
        <taxon>Apicomplexa</taxon>
        <taxon>Aconoidasida</taxon>
        <taxon>Haemosporida</taxon>
        <taxon>Plasmodiidae</taxon>
        <taxon>Plasmodium</taxon>
        <taxon>Plasmodium (Haemamoeba)</taxon>
    </lineage>
</organism>
<dbReference type="GeneID" id="39735425"/>
<dbReference type="AlphaFoldDB" id="A0A1J1H325"/>
<feature type="transmembrane region" description="Helical" evidence="2">
    <location>
        <begin position="582"/>
        <end position="599"/>
    </location>
</feature>
<evidence type="ECO:0000313" key="4">
    <source>
        <dbReference type="EMBL" id="CRG99324.1"/>
    </source>
</evidence>
<feature type="region of interest" description="Disordered" evidence="1">
    <location>
        <begin position="691"/>
        <end position="727"/>
    </location>
</feature>
<dbReference type="PANTHER" id="PTHR21373">
    <property type="entry name" value="GLUCOSE REPRESSIBLE PROTEIN MAK10"/>
    <property type="match status" value="1"/>
</dbReference>
<sequence>MNEEKEYVNLSDFLYMNIKGIDEDEIKIKDFSYEKYVCALEIGDSKLDFGIKPHKRISIKECEEKNYINKELEYNDIIVIMDHLLLQQVKLLNGNHPFLTVLSCYYLHNSSVINCSDRYFFERIFFRWLTSFSCDKMYIDIFINDNKEFIKYMKDNNLYKDEIFQKESMFSNKNEYNNSMYEEAYLKKNIFFFFELFLIFYSCNLEIIDYIITKSSMIHREDYKCGILKITDSLIHRCRTNRKYILKSLFIIKRCFVKFLAKFKEKKNRNKLIYSIFNRIKFIIYFTYILNKITFEFCDSDIDSIKENCIQLLNCIQDINKELNCKIVKYDKEIIKKYFNKYLLMHKIDHVSKHITKMSIDESYCFYKNIMLDIKYIGEYFKFINVKSSFFDVKNIIHYIKYYSNSNNILTKCISLMCLKQIINKEKKIFYDMERELMLKQEIDSECFINNIQNTPENNKVIYNKLVDRIYNYNKENNEKDDNEINDVSIKNFDKIEKNNQSDSYAKEGYYYYSLFLNIYKKKGKSFSYHRILNSNLYNNIKENLFVNFFLFLFLNESYIIMDEIDKDKTNIYVKNIIFNDLSYFGFSTHLLTLFMNFVHFPETFFITLEYIFKIDVGLIYYNTQEKKYFFKKKIFSTIEISKLRRKLHLNFPYLISYIRKESSIVELYNELEKFIDEYIFDHDDESILSKSESSNEDKNKKDKDNNNDKDGYSNNSDTNCNNDNNNNIFRNDSKYNNLVDVTKKRMKLLILCKIFNLFFQYLEIVIKKIINFSFLLPSREHSKINKLYTEMRILYILMKILIYNLKLYNMNNEIESIKNYYNCILQTVIIDYNCLSLFINLPSDQEYSFTYYVTSLCYKELSAILLKNTKLNYTEEFSKYIYSLFYYILYLYSEFLMIYFIYVSYTNINSQQLEKDSFEMKYNVWNYCHDDSSKIDFYNYQMNKSLLINFLISKTLKINYSHNEFNIGVKKKIKNLNEIKEKYLSTKNLINKYSNLIKINNSIKYKFLIFEKSYSDLDINAYFRECINEITKYIKKVTNYKYDKLTFINIFLKSCEYNLNKSYKNIPPLCIENNSVFINPDYEVVKNHSFFLSVRKKKKNKINKIK</sequence>
<reference evidence="4 5" key="1">
    <citation type="submission" date="2015-04" db="EMBL/GenBank/DDBJ databases">
        <authorList>
            <consortium name="Pathogen Informatics"/>
        </authorList>
    </citation>
    <scope>NUCLEOTIDE SEQUENCE [LARGE SCALE GENOMIC DNA]</scope>
    <source>
        <strain evidence="4 5">SGS1</strain>
    </source>
</reference>
<keyword evidence="2" id="KW-1133">Transmembrane helix</keyword>
<dbReference type="InterPro" id="IPR057983">
    <property type="entry name" value="NAA35-like_N"/>
</dbReference>
<dbReference type="OrthoDB" id="376025at2759"/>
<dbReference type="PANTHER" id="PTHR21373:SF0">
    <property type="entry name" value="N-ALPHA-ACETYLTRANSFERASE 35, NATC AUXILIARY SUBUNIT"/>
    <property type="match status" value="1"/>
</dbReference>
<evidence type="ECO:0000259" key="3">
    <source>
        <dbReference type="Pfam" id="PF04112"/>
    </source>
</evidence>
<dbReference type="VEuPathDB" id="PlasmoDB:PRELSG_0708800"/>
<evidence type="ECO:0000256" key="2">
    <source>
        <dbReference type="SAM" id="Phobius"/>
    </source>
</evidence>
<name>A0A1J1H325_PLARL</name>